<dbReference type="Proteomes" id="UP001596312">
    <property type="component" value="Unassembled WGS sequence"/>
</dbReference>
<name>A0ABD5V428_9EURY</name>
<dbReference type="RefSeq" id="WP_340604914.1">
    <property type="nucleotide sequence ID" value="NZ_JBBMXV010000004.1"/>
</dbReference>
<protein>
    <submittedName>
        <fullName evidence="2">VOC family protein</fullName>
    </submittedName>
</protein>
<dbReference type="SUPFAM" id="SSF54593">
    <property type="entry name" value="Glyoxalase/Bleomycin resistance protein/Dihydroxybiphenyl dioxygenase"/>
    <property type="match status" value="1"/>
</dbReference>
<organism evidence="2 3">
    <name type="scientific">Halalkalicoccus tibetensis</name>
    <dbReference type="NCBI Taxonomy" id="175632"/>
    <lineage>
        <taxon>Archaea</taxon>
        <taxon>Methanobacteriati</taxon>
        <taxon>Methanobacteriota</taxon>
        <taxon>Stenosarchaea group</taxon>
        <taxon>Halobacteria</taxon>
        <taxon>Halobacteriales</taxon>
        <taxon>Halococcaceae</taxon>
        <taxon>Halalkalicoccus</taxon>
    </lineage>
</organism>
<gene>
    <name evidence="2" type="ORF">ACFQGH_14270</name>
</gene>
<dbReference type="PANTHER" id="PTHR21366:SF22">
    <property type="entry name" value="VOC DOMAIN-CONTAINING PROTEIN"/>
    <property type="match status" value="1"/>
</dbReference>
<dbReference type="AlphaFoldDB" id="A0ABD5V428"/>
<reference evidence="2 3" key="1">
    <citation type="journal article" date="2019" name="Int. J. Syst. Evol. Microbiol.">
        <title>The Global Catalogue of Microorganisms (GCM) 10K type strain sequencing project: providing services to taxonomists for standard genome sequencing and annotation.</title>
        <authorList>
            <consortium name="The Broad Institute Genomics Platform"/>
            <consortium name="The Broad Institute Genome Sequencing Center for Infectious Disease"/>
            <person name="Wu L."/>
            <person name="Ma J."/>
        </authorList>
    </citation>
    <scope>NUCLEOTIDE SEQUENCE [LARGE SCALE GENOMIC DNA]</scope>
    <source>
        <strain evidence="2 3">CGMCC 1.3240</strain>
    </source>
</reference>
<dbReference type="InterPro" id="IPR004360">
    <property type="entry name" value="Glyas_Fos-R_dOase_dom"/>
</dbReference>
<comment type="caution">
    <text evidence="2">The sequence shown here is derived from an EMBL/GenBank/DDBJ whole genome shotgun (WGS) entry which is preliminary data.</text>
</comment>
<dbReference type="Pfam" id="PF00903">
    <property type="entry name" value="Glyoxalase"/>
    <property type="match status" value="1"/>
</dbReference>
<dbReference type="InterPro" id="IPR029068">
    <property type="entry name" value="Glyas_Bleomycin-R_OHBP_Dase"/>
</dbReference>
<keyword evidence="3" id="KW-1185">Reference proteome</keyword>
<dbReference type="Gene3D" id="3.10.180.10">
    <property type="entry name" value="2,3-Dihydroxybiphenyl 1,2-Dioxygenase, domain 1"/>
    <property type="match status" value="2"/>
</dbReference>
<feature type="domain" description="VOC" evidence="1">
    <location>
        <begin position="4"/>
        <end position="111"/>
    </location>
</feature>
<dbReference type="PROSITE" id="PS51819">
    <property type="entry name" value="VOC"/>
    <property type="match status" value="2"/>
</dbReference>
<sequence>MLQSLDHLALEVKYLDRAREFYTTRLGLPVERESDTELVFRAGETELVLRRPRAVPRGGLHTHYAFSTPPSEYDDWWARLEDLEPVEHSFGSARSLYVDDPDDHCVEIGEAGDGEGSGLTGIFEVVLEVAELDRAEDFYTDLGFGVVDRGDERRRVRLAGPMDLELWEPQLGLADARGGVHVDLGFGTADPDDAVANVRDRACAVERVDGGLRVLDPDGHSLTFE</sequence>
<proteinExistence type="predicted"/>
<dbReference type="InterPro" id="IPR050383">
    <property type="entry name" value="GlyoxalaseI/FosfomycinResist"/>
</dbReference>
<evidence type="ECO:0000313" key="3">
    <source>
        <dbReference type="Proteomes" id="UP001596312"/>
    </source>
</evidence>
<dbReference type="PANTHER" id="PTHR21366">
    <property type="entry name" value="GLYOXALASE FAMILY PROTEIN"/>
    <property type="match status" value="1"/>
</dbReference>
<dbReference type="InterPro" id="IPR037523">
    <property type="entry name" value="VOC_core"/>
</dbReference>
<accession>A0ABD5V428</accession>
<feature type="domain" description="VOC" evidence="1">
    <location>
        <begin position="121"/>
        <end position="225"/>
    </location>
</feature>
<dbReference type="CDD" id="cd06587">
    <property type="entry name" value="VOC"/>
    <property type="match status" value="1"/>
</dbReference>
<evidence type="ECO:0000313" key="2">
    <source>
        <dbReference type="EMBL" id="MFC6906358.1"/>
    </source>
</evidence>
<evidence type="ECO:0000259" key="1">
    <source>
        <dbReference type="PROSITE" id="PS51819"/>
    </source>
</evidence>
<dbReference type="EMBL" id="JBHSXQ010000004">
    <property type="protein sequence ID" value="MFC6906358.1"/>
    <property type="molecule type" value="Genomic_DNA"/>
</dbReference>